<evidence type="ECO:0000313" key="1">
    <source>
        <dbReference type="EMBL" id="RNA14341.1"/>
    </source>
</evidence>
<gene>
    <name evidence="1" type="ORF">BpHYR1_011284</name>
</gene>
<organism evidence="1 2">
    <name type="scientific">Brachionus plicatilis</name>
    <name type="common">Marine rotifer</name>
    <name type="synonym">Brachionus muelleri</name>
    <dbReference type="NCBI Taxonomy" id="10195"/>
    <lineage>
        <taxon>Eukaryota</taxon>
        <taxon>Metazoa</taxon>
        <taxon>Spiralia</taxon>
        <taxon>Gnathifera</taxon>
        <taxon>Rotifera</taxon>
        <taxon>Eurotatoria</taxon>
        <taxon>Monogononta</taxon>
        <taxon>Pseudotrocha</taxon>
        <taxon>Ploima</taxon>
        <taxon>Brachionidae</taxon>
        <taxon>Brachionus</taxon>
    </lineage>
</organism>
<sequence length="76" mass="8874">MGGLLTTWSKSFRLSILWQMSSNSLRMLSNEFFNLSKLWSMSKTLKITTASLLLFAWDYIMKSSAYSDFFVVVMKR</sequence>
<dbReference type="Proteomes" id="UP000276133">
    <property type="component" value="Unassembled WGS sequence"/>
</dbReference>
<protein>
    <submittedName>
        <fullName evidence="1">Uncharacterized protein</fullName>
    </submittedName>
</protein>
<dbReference type="AlphaFoldDB" id="A0A3M7QTF0"/>
<comment type="caution">
    <text evidence="1">The sequence shown here is derived from an EMBL/GenBank/DDBJ whole genome shotgun (WGS) entry which is preliminary data.</text>
</comment>
<proteinExistence type="predicted"/>
<keyword evidence="2" id="KW-1185">Reference proteome</keyword>
<accession>A0A3M7QTF0</accession>
<name>A0A3M7QTF0_BRAPC</name>
<dbReference type="EMBL" id="REGN01005208">
    <property type="protein sequence ID" value="RNA14341.1"/>
    <property type="molecule type" value="Genomic_DNA"/>
</dbReference>
<reference evidence="1 2" key="1">
    <citation type="journal article" date="2018" name="Sci. Rep.">
        <title>Genomic signatures of local adaptation to the degree of environmental predictability in rotifers.</title>
        <authorList>
            <person name="Franch-Gras L."/>
            <person name="Hahn C."/>
            <person name="Garcia-Roger E.M."/>
            <person name="Carmona M.J."/>
            <person name="Serra M."/>
            <person name="Gomez A."/>
        </authorList>
    </citation>
    <scope>NUCLEOTIDE SEQUENCE [LARGE SCALE GENOMIC DNA]</scope>
    <source>
        <strain evidence="1">HYR1</strain>
    </source>
</reference>
<evidence type="ECO:0000313" key="2">
    <source>
        <dbReference type="Proteomes" id="UP000276133"/>
    </source>
</evidence>